<dbReference type="EMBL" id="AP026073">
    <property type="protein sequence ID" value="BDM72472.1"/>
    <property type="molecule type" value="Genomic_DNA"/>
</dbReference>
<accession>A0ABM8A1Q3</accession>
<proteinExistence type="predicted"/>
<gene>
    <name evidence="2" type="ORF">HEK616_59590</name>
</gene>
<evidence type="ECO:0000313" key="3">
    <source>
        <dbReference type="Proteomes" id="UP001059597"/>
    </source>
</evidence>
<evidence type="ECO:0000256" key="1">
    <source>
        <dbReference type="SAM" id="MobiDB-lite"/>
    </source>
</evidence>
<name>A0ABM8A1Q3_STRNI</name>
<reference evidence="2" key="1">
    <citation type="submission" date="2022-06" db="EMBL/GenBank/DDBJ databases">
        <title>Complete genome sequence of Streptomyces nigrescens HEK616.</title>
        <authorList>
            <person name="Asamizu S."/>
            <person name="Onaka H."/>
        </authorList>
    </citation>
    <scope>NUCLEOTIDE SEQUENCE</scope>
    <source>
        <strain evidence="2">HEK616</strain>
    </source>
</reference>
<evidence type="ECO:0000313" key="2">
    <source>
        <dbReference type="EMBL" id="BDM72472.1"/>
    </source>
</evidence>
<feature type="region of interest" description="Disordered" evidence="1">
    <location>
        <begin position="1"/>
        <end position="26"/>
    </location>
</feature>
<feature type="region of interest" description="Disordered" evidence="1">
    <location>
        <begin position="82"/>
        <end position="112"/>
    </location>
</feature>
<dbReference type="Proteomes" id="UP001059597">
    <property type="component" value="Chromosome"/>
</dbReference>
<keyword evidence="3" id="KW-1185">Reference proteome</keyword>
<sequence length="120" mass="12960">MQIDEAGQDELPAGVHDPGAGGRVELPADRGDRAVLEQHVDAALQRAQRAVAEFRVHGQHQVGAAQQGGPPAVRRLTRPSGTLPAARRYPCRGRQRHAADTGEDPAPAQFRKIHSVFIPR</sequence>
<protein>
    <submittedName>
        <fullName evidence="2">Uncharacterized protein</fullName>
    </submittedName>
</protein>
<organism evidence="2 3">
    <name type="scientific">Streptomyces nigrescens</name>
    <dbReference type="NCBI Taxonomy" id="1920"/>
    <lineage>
        <taxon>Bacteria</taxon>
        <taxon>Bacillati</taxon>
        <taxon>Actinomycetota</taxon>
        <taxon>Actinomycetes</taxon>
        <taxon>Kitasatosporales</taxon>
        <taxon>Streptomycetaceae</taxon>
        <taxon>Streptomyces</taxon>
    </lineage>
</organism>